<dbReference type="Proteomes" id="UP000031620">
    <property type="component" value="Chromosome"/>
</dbReference>
<dbReference type="KEGG" id="lho:LOOC260_112120"/>
<organism evidence="2 3">
    <name type="scientific">Paucilactobacillus hokkaidonensis JCM 18461</name>
    <dbReference type="NCBI Taxonomy" id="1291742"/>
    <lineage>
        <taxon>Bacteria</taxon>
        <taxon>Bacillati</taxon>
        <taxon>Bacillota</taxon>
        <taxon>Bacilli</taxon>
        <taxon>Lactobacillales</taxon>
        <taxon>Lactobacillaceae</taxon>
        <taxon>Paucilactobacillus</taxon>
    </lineage>
</organism>
<reference evidence="2 3" key="1">
    <citation type="submission" date="2014-11" db="EMBL/GenBank/DDBJ databases">
        <title>Complete genome sequence and analysis of Lactobacillus hokkaidonensis LOOC260T.</title>
        <authorList>
            <person name="Tanizawa Y."/>
            <person name="Tohno M."/>
            <person name="Kaminuma E."/>
            <person name="Nakamura Y."/>
            <person name="Arita M."/>
        </authorList>
    </citation>
    <scope>NUCLEOTIDE SEQUENCE [LARGE SCALE GENOMIC DNA]</scope>
    <source>
        <strain evidence="2 3">LOOC260</strain>
    </source>
</reference>
<dbReference type="Gene3D" id="3.40.50.150">
    <property type="entry name" value="Vaccinia Virus protein VP39"/>
    <property type="match status" value="1"/>
</dbReference>
<dbReference type="AlphaFoldDB" id="A0A0A1GZ57"/>
<dbReference type="PANTHER" id="PTHR47739">
    <property type="entry name" value="TRNA1(VAL) (ADENINE(37)-N6)-METHYLTRANSFERASE"/>
    <property type="match status" value="1"/>
</dbReference>
<sequence length="253" mass="28577">MDKQDSLFLKDGERIDQLYSQDVKIIQSPEVFSFSLDAVLLADFVLPSKKSGYQIIDLCAGNGAISLFLHSKLAGHITQVELQPRLADMATRSVLLNKLQDRYSVLNLDIANIFTKIRKDSADIVICNPPYFTDLPTSKKNPNQYLAIARHELTTNLESVLATMSGLLKMNGRGYMVHRPERLAEILQQAISHRLMPKRIRFIYPKPKREANMVLIEFIKDGKSGGIRIVPPLTISKDNNEYGPEMQAMLYGK</sequence>
<dbReference type="GO" id="GO:0032259">
    <property type="term" value="P:methylation"/>
    <property type="evidence" value="ECO:0007669"/>
    <property type="project" value="UniProtKB-KW"/>
</dbReference>
<dbReference type="GO" id="GO:0008757">
    <property type="term" value="F:S-adenosylmethionine-dependent methyltransferase activity"/>
    <property type="evidence" value="ECO:0007669"/>
    <property type="project" value="UniProtKB-ARBA"/>
</dbReference>
<dbReference type="InterPro" id="IPR029063">
    <property type="entry name" value="SAM-dependent_MTases_sf"/>
</dbReference>
<proteinExistence type="predicted"/>
<evidence type="ECO:0000259" key="1">
    <source>
        <dbReference type="Pfam" id="PF05175"/>
    </source>
</evidence>
<keyword evidence="2" id="KW-0808">Transferase</keyword>
<dbReference type="CDD" id="cd02440">
    <property type="entry name" value="AdoMet_MTases"/>
    <property type="match status" value="1"/>
</dbReference>
<dbReference type="InterPro" id="IPR050210">
    <property type="entry name" value="tRNA_Adenine-N(6)_MTase"/>
</dbReference>
<evidence type="ECO:0000313" key="2">
    <source>
        <dbReference type="EMBL" id="BAP85751.1"/>
    </source>
</evidence>
<evidence type="ECO:0000313" key="3">
    <source>
        <dbReference type="Proteomes" id="UP000031620"/>
    </source>
</evidence>
<keyword evidence="2" id="KW-0489">Methyltransferase</keyword>
<dbReference type="InterPro" id="IPR007848">
    <property type="entry name" value="Small_mtfrase_dom"/>
</dbReference>
<dbReference type="PANTHER" id="PTHR47739:SF1">
    <property type="entry name" value="TRNA1(VAL) (ADENINE(37)-N6)-METHYLTRANSFERASE"/>
    <property type="match status" value="1"/>
</dbReference>
<dbReference type="HOGENOM" id="CLU_061983_3_0_9"/>
<protein>
    <submittedName>
        <fullName evidence="2">Methyltransferase</fullName>
    </submittedName>
</protein>
<dbReference type="GO" id="GO:0008170">
    <property type="term" value="F:N-methyltransferase activity"/>
    <property type="evidence" value="ECO:0007669"/>
    <property type="project" value="UniProtKB-ARBA"/>
</dbReference>
<dbReference type="STRING" id="1291742.LOOC260_112120"/>
<dbReference type="PROSITE" id="PS00092">
    <property type="entry name" value="N6_MTASE"/>
    <property type="match status" value="1"/>
</dbReference>
<dbReference type="EMBL" id="AP014680">
    <property type="protein sequence ID" value="BAP85751.1"/>
    <property type="molecule type" value="Genomic_DNA"/>
</dbReference>
<feature type="domain" description="Methyltransferase small" evidence="1">
    <location>
        <begin position="24"/>
        <end position="156"/>
    </location>
</feature>
<gene>
    <name evidence="2" type="ORF">LOOC260_112120</name>
</gene>
<accession>A0A0A1GZ57</accession>
<dbReference type="GO" id="GO:0003676">
    <property type="term" value="F:nucleic acid binding"/>
    <property type="evidence" value="ECO:0007669"/>
    <property type="project" value="InterPro"/>
</dbReference>
<dbReference type="Pfam" id="PF05175">
    <property type="entry name" value="MTS"/>
    <property type="match status" value="1"/>
</dbReference>
<dbReference type="InterPro" id="IPR002052">
    <property type="entry name" value="DNA_methylase_N6_adenine_CS"/>
</dbReference>
<name>A0A0A1GZ57_9LACO</name>
<dbReference type="SUPFAM" id="SSF53335">
    <property type="entry name" value="S-adenosyl-L-methionine-dependent methyltransferases"/>
    <property type="match status" value="1"/>
</dbReference>
<dbReference type="RefSeq" id="WP_041093638.1">
    <property type="nucleotide sequence ID" value="NZ_AP014680.1"/>
</dbReference>